<dbReference type="GO" id="GO:0030313">
    <property type="term" value="C:cell envelope"/>
    <property type="evidence" value="ECO:0007669"/>
    <property type="project" value="UniProtKB-SubCell"/>
</dbReference>
<evidence type="ECO:0000256" key="2">
    <source>
        <dbReference type="ARBA" id="ARBA00007639"/>
    </source>
</evidence>
<gene>
    <name evidence="6" type="ORF">AKG95_12745</name>
</gene>
<feature type="domain" description="Periplasmic binding protein" evidence="5">
    <location>
        <begin position="29"/>
        <end position="285"/>
    </location>
</feature>
<dbReference type="EMBL" id="LFKP01000008">
    <property type="protein sequence ID" value="OHV96774.1"/>
    <property type="molecule type" value="Genomic_DNA"/>
</dbReference>
<accession>A0A1S1UAH2</accession>
<dbReference type="AlphaFoldDB" id="A0A1S1UAH2"/>
<evidence type="ECO:0000313" key="6">
    <source>
        <dbReference type="EMBL" id="OHV96774.1"/>
    </source>
</evidence>
<dbReference type="PANTHER" id="PTHR46847">
    <property type="entry name" value="D-ALLOSE-BINDING PERIPLASMIC PROTEIN-RELATED"/>
    <property type="match status" value="1"/>
</dbReference>
<sequence>MLMKKVITATLLLSAACGAFAADKPLKSIGVSVGDLANPFFVAIGRGAEESAKKLGGPGVKVTTVSSKYDLNTQVDQIENFIANKTDIIILNAVDSKGIAPAIKKARNAGVVVIAVDVGAVGASATVMSDNTMAGDVSCAYLAKQIGGKGNVVILNGPPVTSVIDRVNGCKKTLAAFKDIKILSDNQNAGGSRDGGMTVMSNLLTAYPKIDGVFAINDPTGIGAELAIKQSKRTDVKLITAVDGAPDGQNALKNKAGLFAATSAQNPYRMATDAVQMGYDIMNGRTPKQTMVLLPTPAITKENVATYTGWVKN</sequence>
<dbReference type="Gene3D" id="3.40.50.2300">
    <property type="match status" value="2"/>
</dbReference>
<dbReference type="CDD" id="cd06321">
    <property type="entry name" value="PBP1_ABC_sugar_binding-like"/>
    <property type="match status" value="1"/>
</dbReference>
<dbReference type="Pfam" id="PF13407">
    <property type="entry name" value="Peripla_BP_4"/>
    <property type="match status" value="1"/>
</dbReference>
<organism evidence="6 7">
    <name type="scientific">Janthinobacterium lividum</name>
    <dbReference type="NCBI Taxonomy" id="29581"/>
    <lineage>
        <taxon>Bacteria</taxon>
        <taxon>Pseudomonadati</taxon>
        <taxon>Pseudomonadota</taxon>
        <taxon>Betaproteobacteria</taxon>
        <taxon>Burkholderiales</taxon>
        <taxon>Oxalobacteraceae</taxon>
        <taxon>Janthinobacterium</taxon>
    </lineage>
</organism>
<dbReference type="Proteomes" id="UP000179840">
    <property type="component" value="Unassembled WGS sequence"/>
</dbReference>
<dbReference type="PANTHER" id="PTHR46847:SF2">
    <property type="entry name" value="ABC TRANSPORTER SUGAR-BINDING PROTEIN"/>
    <property type="match status" value="1"/>
</dbReference>
<proteinExistence type="inferred from homology"/>
<evidence type="ECO:0000256" key="4">
    <source>
        <dbReference type="SAM" id="SignalP"/>
    </source>
</evidence>
<dbReference type="GO" id="GO:0030246">
    <property type="term" value="F:carbohydrate binding"/>
    <property type="evidence" value="ECO:0007669"/>
    <property type="project" value="UniProtKB-ARBA"/>
</dbReference>
<evidence type="ECO:0000256" key="3">
    <source>
        <dbReference type="ARBA" id="ARBA00022729"/>
    </source>
</evidence>
<feature type="chain" id="PRO_5010294897" evidence="4">
    <location>
        <begin position="22"/>
        <end position="313"/>
    </location>
</feature>
<name>A0A1S1UAH2_9BURK</name>
<dbReference type="PROSITE" id="PS51257">
    <property type="entry name" value="PROKAR_LIPOPROTEIN"/>
    <property type="match status" value="1"/>
</dbReference>
<protein>
    <submittedName>
        <fullName evidence="6">Transcriptional regulator</fullName>
    </submittedName>
</protein>
<evidence type="ECO:0000259" key="5">
    <source>
        <dbReference type="Pfam" id="PF13407"/>
    </source>
</evidence>
<dbReference type="InterPro" id="IPR028082">
    <property type="entry name" value="Peripla_BP_I"/>
</dbReference>
<comment type="similarity">
    <text evidence="2">Belongs to the bacterial solute-binding protein 2 family.</text>
</comment>
<evidence type="ECO:0000256" key="1">
    <source>
        <dbReference type="ARBA" id="ARBA00004196"/>
    </source>
</evidence>
<comment type="caution">
    <text evidence="6">The sequence shown here is derived from an EMBL/GenBank/DDBJ whole genome shotgun (WGS) entry which is preliminary data.</text>
</comment>
<feature type="signal peptide" evidence="4">
    <location>
        <begin position="1"/>
        <end position="21"/>
    </location>
</feature>
<dbReference type="SUPFAM" id="SSF53822">
    <property type="entry name" value="Periplasmic binding protein-like I"/>
    <property type="match status" value="1"/>
</dbReference>
<evidence type="ECO:0000313" key="7">
    <source>
        <dbReference type="Proteomes" id="UP000179840"/>
    </source>
</evidence>
<reference evidence="6 7" key="1">
    <citation type="submission" date="2015-06" db="EMBL/GenBank/DDBJ databases">
        <title>Draft genome sequencing of a biphenyl-degrading bacterium, Janthinobacterium lividum MEG1.</title>
        <authorList>
            <person name="Shimodaira J."/>
            <person name="Hatta T."/>
        </authorList>
    </citation>
    <scope>NUCLEOTIDE SEQUENCE [LARGE SCALE GENOMIC DNA]</scope>
    <source>
        <strain evidence="6 7">MEG1</strain>
    </source>
</reference>
<dbReference type="InterPro" id="IPR025997">
    <property type="entry name" value="SBP_2_dom"/>
</dbReference>
<keyword evidence="3 4" id="KW-0732">Signal</keyword>
<comment type="subcellular location">
    <subcellularLocation>
        <location evidence="1">Cell envelope</location>
    </subcellularLocation>
</comment>